<evidence type="ECO:0000313" key="3">
    <source>
        <dbReference type="Proteomes" id="UP000032740"/>
    </source>
</evidence>
<dbReference type="Proteomes" id="UP000032740">
    <property type="component" value="Chromosome"/>
</dbReference>
<feature type="transmembrane region" description="Helical" evidence="1">
    <location>
        <begin position="12"/>
        <end position="32"/>
    </location>
</feature>
<name>U4KQ29_ALTPJ</name>
<gene>
    <name evidence="2" type="ORF">BN85408280</name>
</gene>
<keyword evidence="1" id="KW-1133">Transmembrane helix</keyword>
<proteinExistence type="predicted"/>
<evidence type="ECO:0000256" key="1">
    <source>
        <dbReference type="SAM" id="Phobius"/>
    </source>
</evidence>
<evidence type="ECO:0000313" key="2">
    <source>
        <dbReference type="EMBL" id="CCV64405.1"/>
    </source>
</evidence>
<dbReference type="AlphaFoldDB" id="U4KQ29"/>
<dbReference type="KEGG" id="apal:BN85408280"/>
<keyword evidence="1" id="KW-0472">Membrane</keyword>
<dbReference type="STRING" id="1318466.BN85408280"/>
<sequence>MMNNKTNKFNWKVLLAILAIIIFNILFLMLLGKVRRDSYKITIITVDVLLTLLALLMTRGLLKNKKTKELNQTKNNEFIQKVKLPEVSELIVYEEQQETKEEYKAYVEDLEVTNLEIQKPKRIIQTKPIYNKKINMLEYVEELEQYFLDHGLQVSKKLVREVLAALTVTKSLIFKNENNQVAKYFIEVLSNFIGANADFITHKDIITDLNYIMNSETAFRLLTSAQQSEEKLHILTISNINEKDDLSYMKELSQYILDANVDELVSKELNNKYSQFPKNIWFLFTTNSKINTRNYPLLGKSITISLDISLTTPKEEVIENSMKLSYTMLLSSIDKNISKYLLEEFYWKHFDKLEGVLKENTDIRINNYTLNLIERYTAYYQIYGGELLEAVDTAIVTIILPMITQDDFIKFSSNKLKLSGTFEDIFGLKKINQTVAILDKIERQN</sequence>
<dbReference type="EMBL" id="FO681347">
    <property type="protein sequence ID" value="CCV64405.1"/>
    <property type="molecule type" value="Genomic_DNA"/>
</dbReference>
<feature type="transmembrane region" description="Helical" evidence="1">
    <location>
        <begin position="38"/>
        <end position="58"/>
    </location>
</feature>
<organism evidence="2 3">
    <name type="scientific">Alteracholeplasma palmae (strain ATCC 49389 / J233)</name>
    <name type="common">Acholeplasma palmae</name>
    <dbReference type="NCBI Taxonomy" id="1318466"/>
    <lineage>
        <taxon>Bacteria</taxon>
        <taxon>Bacillati</taxon>
        <taxon>Mycoplasmatota</taxon>
        <taxon>Mollicutes</taxon>
        <taxon>Acholeplasmatales</taxon>
        <taxon>Acholeplasmataceae</taxon>
        <taxon>Acholeplasma</taxon>
    </lineage>
</organism>
<keyword evidence="3" id="KW-1185">Reference proteome</keyword>
<keyword evidence="1" id="KW-0812">Transmembrane</keyword>
<protein>
    <submittedName>
        <fullName evidence="2">Uncharacterized protein</fullName>
    </submittedName>
</protein>
<reference evidence="2 3" key="1">
    <citation type="journal article" date="2013" name="J. Mol. Microbiol. Biotechnol.">
        <title>Analysis of the Complete Genomes of Acholeplasma brassicae , A. palmae and A. laidlawii and Their Comparison to the Obligate Parasites from ' Candidatus Phytoplasma'.</title>
        <authorList>
            <person name="Kube M."/>
            <person name="Siewert C."/>
            <person name="Migdoll A.M."/>
            <person name="Duduk B."/>
            <person name="Holz S."/>
            <person name="Rabus R."/>
            <person name="Seemuller E."/>
            <person name="Mitrovic J."/>
            <person name="Muller I."/>
            <person name="Buttner C."/>
            <person name="Reinhardt R."/>
        </authorList>
    </citation>
    <scope>NUCLEOTIDE SEQUENCE [LARGE SCALE GENOMIC DNA]</scope>
    <source>
        <strain evidence="2 3">J233</strain>
    </source>
</reference>
<dbReference type="HOGENOM" id="CLU_614860_0_0_14"/>
<accession>U4KQ29</accession>